<name>A0A4S4NB12_9RHOB</name>
<proteinExistence type="predicted"/>
<dbReference type="Pfam" id="PF05159">
    <property type="entry name" value="Capsule_synth"/>
    <property type="match status" value="1"/>
</dbReference>
<protein>
    <recommendedName>
        <fullName evidence="3">Capsular biosynthesis protein</fullName>
    </recommendedName>
</protein>
<evidence type="ECO:0000313" key="1">
    <source>
        <dbReference type="EMBL" id="THH35865.1"/>
    </source>
</evidence>
<dbReference type="GO" id="GO:0015774">
    <property type="term" value="P:polysaccharide transport"/>
    <property type="evidence" value="ECO:0007669"/>
    <property type="project" value="InterPro"/>
</dbReference>
<dbReference type="SUPFAM" id="SSF53756">
    <property type="entry name" value="UDP-Glycosyltransferase/glycogen phosphorylase"/>
    <property type="match status" value="1"/>
</dbReference>
<accession>A0A4S4NB12</accession>
<keyword evidence="2" id="KW-1185">Reference proteome</keyword>
<dbReference type="OrthoDB" id="6713140at2"/>
<dbReference type="Gene3D" id="3.40.50.12580">
    <property type="match status" value="1"/>
</dbReference>
<organism evidence="1 2">
    <name type="scientific">Aliishimia ponticola</name>
    <dbReference type="NCBI Taxonomy" id="2499833"/>
    <lineage>
        <taxon>Bacteria</taxon>
        <taxon>Pseudomonadati</taxon>
        <taxon>Pseudomonadota</taxon>
        <taxon>Alphaproteobacteria</taxon>
        <taxon>Rhodobacterales</taxon>
        <taxon>Paracoccaceae</taxon>
        <taxon>Aliishimia</taxon>
    </lineage>
</organism>
<sequence length="322" mass="36112">MGAFTAMSGPRAPERSVIVHADDTWYGHILRGEAGFFEKLGQALIAAGYAPRIVRDGDLNAVALMAQTRPQIVVGPKRHRGAHIWHAHPSYIRNYWYLDPQGYFWNSSLVEAAFDPQQIDGARARQFMRQLRQRMIGKNLSKRPQPPRSAAGLPPASVFVVTQDIEKYRDRVHDLTTEEMIRTAAAWAGHVYVKLHPLQSPERQAQITGLCDSLDNVTVQDASVHDLIAACDVVVTQNSAVGFEALMQAKPVLTCARCDYHHASLVCRDTDALAHNLTRARDFADGFQFAKYFYWFLAQQMLKPQDDDFAARAMQRLLGGQP</sequence>
<evidence type="ECO:0000313" key="2">
    <source>
        <dbReference type="Proteomes" id="UP000306602"/>
    </source>
</evidence>
<dbReference type="EMBL" id="SRKY01000003">
    <property type="protein sequence ID" value="THH35865.1"/>
    <property type="molecule type" value="Genomic_DNA"/>
</dbReference>
<dbReference type="InterPro" id="IPR007833">
    <property type="entry name" value="Capsule_polysaccharide_synth"/>
</dbReference>
<gene>
    <name evidence="1" type="ORF">E4Z66_12385</name>
</gene>
<dbReference type="InterPro" id="IPR043148">
    <property type="entry name" value="TagF_C"/>
</dbReference>
<evidence type="ECO:0008006" key="3">
    <source>
        <dbReference type="Google" id="ProtNLM"/>
    </source>
</evidence>
<comment type="caution">
    <text evidence="1">The sequence shown here is derived from an EMBL/GenBank/DDBJ whole genome shotgun (WGS) entry which is preliminary data.</text>
</comment>
<dbReference type="Proteomes" id="UP000306602">
    <property type="component" value="Unassembled WGS sequence"/>
</dbReference>
<dbReference type="RefSeq" id="WP_136463335.1">
    <property type="nucleotide sequence ID" value="NZ_SRKY01000003.1"/>
</dbReference>
<dbReference type="AlphaFoldDB" id="A0A4S4NB12"/>
<dbReference type="GO" id="GO:0000271">
    <property type="term" value="P:polysaccharide biosynthetic process"/>
    <property type="evidence" value="ECO:0007669"/>
    <property type="project" value="InterPro"/>
</dbReference>
<reference evidence="1 2" key="1">
    <citation type="submission" date="2019-04" db="EMBL/GenBank/DDBJ databases">
        <title>Shimia ponticola sp. nov., isolated from seawater.</title>
        <authorList>
            <person name="Kim Y.-O."/>
            <person name="Yoon J.-H."/>
        </authorList>
    </citation>
    <scope>NUCLEOTIDE SEQUENCE [LARGE SCALE GENOMIC DNA]</scope>
    <source>
        <strain evidence="1 2">MYP11</strain>
    </source>
</reference>